<dbReference type="InterPro" id="IPR004007">
    <property type="entry name" value="DhaL_dom"/>
</dbReference>
<dbReference type="SMART" id="SM01121">
    <property type="entry name" value="Dak1_2"/>
    <property type="match status" value="1"/>
</dbReference>
<dbReference type="RefSeq" id="WP_227565405.1">
    <property type="nucleotide sequence ID" value="NZ_CP101989.1"/>
</dbReference>
<evidence type="ECO:0000313" key="3">
    <source>
        <dbReference type="Proteomes" id="UP001317322"/>
    </source>
</evidence>
<proteinExistence type="predicted"/>
<dbReference type="Proteomes" id="UP001317322">
    <property type="component" value="Chromosome"/>
</dbReference>
<dbReference type="InterPro" id="IPR033470">
    <property type="entry name" value="FakA-like_C"/>
</dbReference>
<organism evidence="2 3">
    <name type="scientific">Cellulomonas wangsupingiae</name>
    <dbReference type="NCBI Taxonomy" id="2968085"/>
    <lineage>
        <taxon>Bacteria</taxon>
        <taxon>Bacillati</taxon>
        <taxon>Actinomycetota</taxon>
        <taxon>Actinomycetes</taxon>
        <taxon>Micrococcales</taxon>
        <taxon>Cellulomonadaceae</taxon>
        <taxon>Cellulomonas</taxon>
    </lineage>
</organism>
<dbReference type="PROSITE" id="PS51480">
    <property type="entry name" value="DHAL"/>
    <property type="match status" value="1"/>
</dbReference>
<accession>A0ABY5K0J4</accession>
<evidence type="ECO:0000313" key="2">
    <source>
        <dbReference type="EMBL" id="UUI63860.1"/>
    </source>
</evidence>
<dbReference type="InterPro" id="IPR036117">
    <property type="entry name" value="DhaL_dom_sf"/>
</dbReference>
<dbReference type="InterPro" id="IPR050270">
    <property type="entry name" value="DegV_domain_contain"/>
</dbReference>
<reference evidence="2 3" key="1">
    <citation type="submission" date="2022-07" db="EMBL/GenBank/DDBJ databases">
        <title>Novel species in genus cellulomonas.</title>
        <authorList>
            <person name="Ye L."/>
        </authorList>
    </citation>
    <scope>NUCLEOTIDE SEQUENCE [LARGE SCALE GENOMIC DNA]</scope>
    <source>
        <strain evidence="3">zg-Y908</strain>
    </source>
</reference>
<keyword evidence="3" id="KW-1185">Reference proteome</keyword>
<dbReference type="Gene3D" id="1.25.40.340">
    <property type="match status" value="1"/>
</dbReference>
<dbReference type="EMBL" id="CP101989">
    <property type="protein sequence ID" value="UUI63860.1"/>
    <property type="molecule type" value="Genomic_DNA"/>
</dbReference>
<sequence>MGVVSGQDVLGGVVVRAWAVAATTACGAARERIDAVNVFPVPDADTGSNVALTVAGGADAVAAAGPEADAAAVAAAFADGAARAARGSSGIILSQWLVGFAAGLAAGSDGIGTQALVGALDRASVTARGAVPDPQEGTVLTVAHEIAGHARRAAGTAAAGSAGDVLAAAADAARADLGRLSAGHDVLRAARVVDAGACALLVVVDALAHTLRTGGRQLDGADVDLSWLPQAGPDVVAGCAPAAGGAFEVMMLVRPGWPGAGALASALQEVGDAVAVVDAGGVRHAHVHCDDPAAAVGLVPADARAQVVVRRVDEPAPAERGLVVLTTSPGLAAWYATCGAVTLVGPDPGPHEVARAALDTRAGRAVVVDAGVGTAGARDGGADDVLVTTGDGPAVVACLALVADPGLAPDAARQALRRLRSAGPVPADAVPEVVAGLLPQVPAAQGVTLVHGHDVGADAARAVADALADALPQVEVVVAGPAAGAAWWVGVD</sequence>
<dbReference type="PANTHER" id="PTHR33434">
    <property type="entry name" value="DEGV DOMAIN-CONTAINING PROTEIN DR_1986-RELATED"/>
    <property type="match status" value="1"/>
</dbReference>
<dbReference type="SUPFAM" id="SSF101473">
    <property type="entry name" value="DhaL-like"/>
    <property type="match status" value="1"/>
</dbReference>
<gene>
    <name evidence="2" type="ORF">NP075_12025</name>
</gene>
<dbReference type="PANTHER" id="PTHR33434:SF4">
    <property type="entry name" value="PHOSPHATASE PROTEIN"/>
    <property type="match status" value="1"/>
</dbReference>
<protein>
    <submittedName>
        <fullName evidence="2">DAK2 domain-containing protein</fullName>
    </submittedName>
</protein>
<feature type="domain" description="DhaL" evidence="1">
    <location>
        <begin position="13"/>
        <end position="209"/>
    </location>
</feature>
<evidence type="ECO:0000259" key="1">
    <source>
        <dbReference type="PROSITE" id="PS51480"/>
    </source>
</evidence>
<name>A0ABY5K0J4_9CELL</name>
<dbReference type="SMART" id="SM01120">
    <property type="entry name" value="Dak2"/>
    <property type="match status" value="1"/>
</dbReference>
<dbReference type="Pfam" id="PF02734">
    <property type="entry name" value="Dak2"/>
    <property type="match status" value="1"/>
</dbReference>